<sequence>MVSLQSQNIFEAKIALLITFLLQPYITFAYVYTGIWQSNVTIQNANLDSSNTSFILTQQIQNCPYQKQYLITPYYLDLLINNNNNNIQFNISMTQQASQVAFSITNEYKISFQIAEICLKNAYVKQIKIVNPVFDSNQQYYFYDEKPTNFIKGMRAYGFITGFTSSKSTDYSLYLEQSSANFTGFNFRFSTRSQSQIKEINFNYIYFSDNQQYKNYYSIQSDYQYGQIDMNQNQYPIYSSVNLDKIRSTTNSRISISFCTKNYVNTLYSISGFNFCSDPQICDGIRAKISFDYKTNYFNYSTWGTSQIKSITSFFLQFQMLNCYLNNNQQQVNYQDQCVDTCPVGQKVIDTTNDSRQICQPCTNQKCLTCNQDSCTSCQSNTPFLFEQNCQEKQPQNTYCSQQIDQYICSKCPTDCPNFCDKDGNCIKCPSGQYYYHQQCFTGNPPPNTYYDQNQKEYYDCHISCLTCSGGSNQECNSCDTTQFTLVSNSMCFCTDQTKGLNTQNGNCQTCQAQGCQDCSLNYKICQTCQIGMKLNNNQACDCEDPSQNFVSELNQCATQYKLINCQQPYSYNLYCNKCLEGYYNIQGICKLCSKGYYATDDNQCIGKCPQYCINCLNSTSCLQYDDSIPCYYACSSCTIPNSKNSCSSCISKTRFFNLKTNSCDCVDGYEESGEVDCKQIPNPISSSLVNSLTNYFEASFYIQMPFIFLPAFAFAQYSFHLQQYIGILSLLQENRGKNLRKQLTGYFNRYNFYSNPQGDQTQLTQSLIECLKQNDYNRSAKINNQISMDQIPKQLDTEMISDILSSSKSSSKPLRMK</sequence>
<dbReference type="GeneID" id="7823283"/>
<dbReference type="PANTHER" id="PTHR23275">
    <property type="entry name" value="CABRIOLET.-RELATED"/>
    <property type="match status" value="1"/>
</dbReference>
<keyword evidence="1" id="KW-0812">Transmembrane</keyword>
<gene>
    <name evidence="1" type="ORF">TTHERM_00735180</name>
</gene>
<protein>
    <submittedName>
        <fullName evidence="1">Transmembrane protein, putative</fullName>
    </submittedName>
</protein>
<dbReference type="HOGENOM" id="CLU_358848_0_0_1"/>
<organism evidence="1 2">
    <name type="scientific">Tetrahymena thermophila (strain SB210)</name>
    <dbReference type="NCBI Taxonomy" id="312017"/>
    <lineage>
        <taxon>Eukaryota</taxon>
        <taxon>Sar</taxon>
        <taxon>Alveolata</taxon>
        <taxon>Ciliophora</taxon>
        <taxon>Intramacronucleata</taxon>
        <taxon>Oligohymenophorea</taxon>
        <taxon>Hymenostomatida</taxon>
        <taxon>Tetrahymenina</taxon>
        <taxon>Tetrahymenidae</taxon>
        <taxon>Tetrahymena</taxon>
    </lineage>
</organism>
<proteinExistence type="predicted"/>
<keyword evidence="1" id="KW-0472">Membrane</keyword>
<keyword evidence="2" id="KW-1185">Reference proteome</keyword>
<accession>Q231X8</accession>
<dbReference type="EMBL" id="GG662786">
    <property type="protein sequence ID" value="EAR91322.2"/>
    <property type="molecule type" value="Genomic_DNA"/>
</dbReference>
<dbReference type="OrthoDB" id="300641at2759"/>
<dbReference type="KEGG" id="tet:TTHERM_00735180"/>
<dbReference type="InParanoid" id="Q231X8"/>
<dbReference type="Proteomes" id="UP000009168">
    <property type="component" value="Unassembled WGS sequence"/>
</dbReference>
<dbReference type="InterPro" id="IPR052798">
    <property type="entry name" value="Giardia_VSA"/>
</dbReference>
<evidence type="ECO:0000313" key="2">
    <source>
        <dbReference type="Proteomes" id="UP000009168"/>
    </source>
</evidence>
<dbReference type="PANTHER" id="PTHR23275:SF100">
    <property type="entry name" value="EGF-LIKE DOMAIN-CONTAINING PROTEIN"/>
    <property type="match status" value="1"/>
</dbReference>
<name>Q231X8_TETTS</name>
<evidence type="ECO:0000313" key="1">
    <source>
        <dbReference type="EMBL" id="EAR91322.2"/>
    </source>
</evidence>
<dbReference type="InterPro" id="IPR009030">
    <property type="entry name" value="Growth_fac_rcpt_cys_sf"/>
</dbReference>
<reference evidence="2" key="1">
    <citation type="journal article" date="2006" name="PLoS Biol.">
        <title>Macronuclear genome sequence of the ciliate Tetrahymena thermophila, a model eukaryote.</title>
        <authorList>
            <person name="Eisen J.A."/>
            <person name="Coyne R.S."/>
            <person name="Wu M."/>
            <person name="Wu D."/>
            <person name="Thiagarajan M."/>
            <person name="Wortman J.R."/>
            <person name="Badger J.H."/>
            <person name="Ren Q."/>
            <person name="Amedeo P."/>
            <person name="Jones K.M."/>
            <person name="Tallon L.J."/>
            <person name="Delcher A.L."/>
            <person name="Salzberg S.L."/>
            <person name="Silva J.C."/>
            <person name="Haas B.J."/>
            <person name="Majoros W.H."/>
            <person name="Farzad M."/>
            <person name="Carlton J.M."/>
            <person name="Smith R.K. Jr."/>
            <person name="Garg J."/>
            <person name="Pearlman R.E."/>
            <person name="Karrer K.M."/>
            <person name="Sun L."/>
            <person name="Manning G."/>
            <person name="Elde N.C."/>
            <person name="Turkewitz A.P."/>
            <person name="Asai D.J."/>
            <person name="Wilkes D.E."/>
            <person name="Wang Y."/>
            <person name="Cai H."/>
            <person name="Collins K."/>
            <person name="Stewart B.A."/>
            <person name="Lee S.R."/>
            <person name="Wilamowska K."/>
            <person name="Weinberg Z."/>
            <person name="Ruzzo W.L."/>
            <person name="Wloga D."/>
            <person name="Gaertig J."/>
            <person name="Frankel J."/>
            <person name="Tsao C.-C."/>
            <person name="Gorovsky M.A."/>
            <person name="Keeling P.J."/>
            <person name="Waller R.F."/>
            <person name="Patron N.J."/>
            <person name="Cherry J.M."/>
            <person name="Stover N.A."/>
            <person name="Krieger C.J."/>
            <person name="del Toro C."/>
            <person name="Ryder H.F."/>
            <person name="Williamson S.C."/>
            <person name="Barbeau R.A."/>
            <person name="Hamilton E.P."/>
            <person name="Orias E."/>
        </authorList>
    </citation>
    <scope>NUCLEOTIDE SEQUENCE [LARGE SCALE GENOMIC DNA]</scope>
    <source>
        <strain evidence="2">SB210</strain>
    </source>
</reference>
<dbReference type="Gene3D" id="2.10.220.10">
    <property type="entry name" value="Hormone Receptor, Insulin-like Growth Factor Receptor 1, Chain A, domain 2"/>
    <property type="match status" value="1"/>
</dbReference>
<dbReference type="AlphaFoldDB" id="Q231X8"/>
<dbReference type="RefSeq" id="XP_001011567.2">
    <property type="nucleotide sequence ID" value="XM_001011567.2"/>
</dbReference>
<dbReference type="SUPFAM" id="SSF57184">
    <property type="entry name" value="Growth factor receptor domain"/>
    <property type="match status" value="2"/>
</dbReference>